<evidence type="ECO:0000313" key="3">
    <source>
        <dbReference type="Proteomes" id="UP000184267"/>
    </source>
</evidence>
<dbReference type="EMBL" id="MNAD01000187">
    <property type="protein sequence ID" value="OJT15281.1"/>
    <property type="molecule type" value="Genomic_DNA"/>
</dbReference>
<comment type="caution">
    <text evidence="2">The sequence shown here is derived from an EMBL/GenBank/DDBJ whole genome shotgun (WGS) entry which is preliminary data.</text>
</comment>
<name>A0A1M2W5Z2_TRAPU</name>
<dbReference type="Proteomes" id="UP000184267">
    <property type="component" value="Unassembled WGS sequence"/>
</dbReference>
<reference evidence="2 3" key="1">
    <citation type="submission" date="2016-10" db="EMBL/GenBank/DDBJ databases">
        <title>Genome sequence of the basidiomycete white-rot fungus Trametes pubescens.</title>
        <authorList>
            <person name="Makela M.R."/>
            <person name="Granchi Z."/>
            <person name="Peng M."/>
            <person name="De Vries R.P."/>
            <person name="Grigoriev I."/>
            <person name="Riley R."/>
            <person name="Hilden K."/>
        </authorList>
    </citation>
    <scope>NUCLEOTIDE SEQUENCE [LARGE SCALE GENOMIC DNA]</scope>
    <source>
        <strain evidence="2 3">FBCC735</strain>
    </source>
</reference>
<dbReference type="EMBL" id="MNAD01001225">
    <property type="protein sequence ID" value="OJT07089.1"/>
    <property type="molecule type" value="Genomic_DNA"/>
</dbReference>
<protein>
    <submittedName>
        <fullName evidence="2">Uncharacterized protein</fullName>
    </submittedName>
</protein>
<evidence type="ECO:0000313" key="1">
    <source>
        <dbReference type="EMBL" id="OJT07089.1"/>
    </source>
</evidence>
<feature type="non-terminal residue" evidence="2">
    <location>
        <position position="1"/>
    </location>
</feature>
<sequence length="84" mass="10001">RHRIWEMYTIWFLRPHDRDSPANHGIQLLNATVPITGEFIILRRTIDGERLLDLRRLDNSGMEAALTRLVELLYNSDPLWRTEM</sequence>
<dbReference type="AlphaFoldDB" id="A0A1M2W5Z2"/>
<proteinExistence type="predicted"/>
<evidence type="ECO:0000313" key="2">
    <source>
        <dbReference type="EMBL" id="OJT15281.1"/>
    </source>
</evidence>
<keyword evidence="3" id="KW-1185">Reference proteome</keyword>
<gene>
    <name evidence="1" type="ORF">TRAPUB_2121</name>
    <name evidence="2" type="ORF">TRAPUB_8203</name>
</gene>
<accession>A0A1M2W5Z2</accession>
<organism evidence="2 3">
    <name type="scientific">Trametes pubescens</name>
    <name type="common">White-rot fungus</name>
    <dbReference type="NCBI Taxonomy" id="154538"/>
    <lineage>
        <taxon>Eukaryota</taxon>
        <taxon>Fungi</taxon>
        <taxon>Dikarya</taxon>
        <taxon>Basidiomycota</taxon>
        <taxon>Agaricomycotina</taxon>
        <taxon>Agaricomycetes</taxon>
        <taxon>Polyporales</taxon>
        <taxon>Polyporaceae</taxon>
        <taxon>Trametes</taxon>
    </lineage>
</organism>